<evidence type="ECO:0000313" key="2">
    <source>
        <dbReference type="RefSeq" id="XP_010910561.1"/>
    </source>
</evidence>
<dbReference type="Proteomes" id="UP000504607">
    <property type="component" value="Unplaced"/>
</dbReference>
<name>A0A6I9QM66_ELAGV</name>
<evidence type="ECO:0000313" key="1">
    <source>
        <dbReference type="Proteomes" id="UP000504607"/>
    </source>
</evidence>
<dbReference type="PANTHER" id="PTHR47926:SF359">
    <property type="entry name" value="PENTACOTRIPEPTIDE-REPEAT REGION OF PRORP DOMAIN-CONTAINING PROTEIN"/>
    <property type="match status" value="1"/>
</dbReference>
<dbReference type="GO" id="GO:0009451">
    <property type="term" value="P:RNA modification"/>
    <property type="evidence" value="ECO:0007669"/>
    <property type="project" value="InterPro"/>
</dbReference>
<dbReference type="RefSeq" id="XP_010910561.1">
    <property type="nucleotide sequence ID" value="XM_010912259.1"/>
</dbReference>
<dbReference type="InterPro" id="IPR011990">
    <property type="entry name" value="TPR-like_helical_dom_sf"/>
</dbReference>
<dbReference type="OrthoDB" id="185373at2759"/>
<protein>
    <submittedName>
        <fullName evidence="2">Pentatricopeptide repeat-containing protein At3g26630, chloroplastic-like</fullName>
    </submittedName>
</protein>
<dbReference type="PANTHER" id="PTHR47926">
    <property type="entry name" value="PENTATRICOPEPTIDE REPEAT-CONTAINING PROTEIN"/>
    <property type="match status" value="1"/>
</dbReference>
<sequence>MVSCLACALDPLPQPRLILAPYDALRLVNQSKTPKQLRQLYARILRTGLSRNPAVLAMLLRLYSSHRRLDLASQLFSAFPNPPTIAWNLMICTHAAGSAPRDALLLYNRMITSGIRLDKITFPFAIKACSSLSEVRKCKEVHAFTIKVGFFLDLVVENALNHFYLTCSDSVSRRK</sequence>
<accession>A0A6I9QM66</accession>
<proteinExistence type="predicted"/>
<reference evidence="2" key="1">
    <citation type="submission" date="2025-08" db="UniProtKB">
        <authorList>
            <consortium name="RefSeq"/>
        </authorList>
    </citation>
    <scope>IDENTIFICATION</scope>
</reference>
<feature type="non-terminal residue" evidence="2">
    <location>
        <position position="175"/>
    </location>
</feature>
<dbReference type="AlphaFoldDB" id="A0A6I9QM66"/>
<gene>
    <name evidence="2" type="primary">LOC105036495</name>
</gene>
<keyword evidence="1" id="KW-1185">Reference proteome</keyword>
<organism evidence="1 2">
    <name type="scientific">Elaeis guineensis var. tenera</name>
    <name type="common">Oil palm</name>
    <dbReference type="NCBI Taxonomy" id="51953"/>
    <lineage>
        <taxon>Eukaryota</taxon>
        <taxon>Viridiplantae</taxon>
        <taxon>Streptophyta</taxon>
        <taxon>Embryophyta</taxon>
        <taxon>Tracheophyta</taxon>
        <taxon>Spermatophyta</taxon>
        <taxon>Magnoliopsida</taxon>
        <taxon>Liliopsida</taxon>
        <taxon>Arecaceae</taxon>
        <taxon>Arecoideae</taxon>
        <taxon>Cocoseae</taxon>
        <taxon>Elaeidinae</taxon>
        <taxon>Elaeis</taxon>
    </lineage>
</organism>
<dbReference type="Gene3D" id="1.25.40.10">
    <property type="entry name" value="Tetratricopeptide repeat domain"/>
    <property type="match status" value="1"/>
</dbReference>
<dbReference type="InParanoid" id="A0A6I9QM66"/>
<dbReference type="InterPro" id="IPR046960">
    <property type="entry name" value="PPR_At4g14850-like_plant"/>
</dbReference>
<dbReference type="GO" id="GO:0003723">
    <property type="term" value="F:RNA binding"/>
    <property type="evidence" value="ECO:0007669"/>
    <property type="project" value="InterPro"/>
</dbReference>